<keyword evidence="1" id="KW-0472">Membrane</keyword>
<feature type="transmembrane region" description="Helical" evidence="1">
    <location>
        <begin position="21"/>
        <end position="42"/>
    </location>
</feature>
<feature type="transmembrane region" description="Helical" evidence="1">
    <location>
        <begin position="597"/>
        <end position="618"/>
    </location>
</feature>
<dbReference type="PANTHER" id="PTHR43849">
    <property type="entry name" value="BLL3936 PROTEIN"/>
    <property type="match status" value="1"/>
</dbReference>
<feature type="transmembrane region" description="Helical" evidence="1">
    <location>
        <begin position="457"/>
        <end position="481"/>
    </location>
</feature>
<feature type="transmembrane region" description="Helical" evidence="1">
    <location>
        <begin position="107"/>
        <end position="125"/>
    </location>
</feature>
<feature type="transmembrane region" description="Helical" evidence="1">
    <location>
        <begin position="553"/>
        <end position="577"/>
    </location>
</feature>
<feature type="transmembrane region" description="Helical" evidence="1">
    <location>
        <begin position="354"/>
        <end position="376"/>
    </location>
</feature>
<evidence type="ECO:0000313" key="3">
    <source>
        <dbReference type="EMBL" id="AWN22680.1"/>
    </source>
</evidence>
<sequence>MEHQRELSDGPAPVAPWLRRLTQAVLIVAALYHLYLVAHPFLPWSGSGVKVFELTQVQRATHVFFILLAGYLLTSQQRGRKTTPGGVVFSLLTLPMLWEFLRLDLPLVIKAAVLVIWALVTLPALLPRWQKYGDLLVAAAAFGPYLYLLTQFEQLIYRAVVPEPWDLAMGFAMTLSVLGLTFRFLGPVLPSLVLVFMTYNLYGNQLPGVLGTAGMPIDLLLGKMFSETEAGLFGIITAVSLKYLVYFTLLGSMITALGFGPVIARLALRAVGRSPAAPGRSVAVMSIFMGLFSGSGAADTQFVATVTKPLMERSGYPQLTAAGLTATAGSIALITPPVLGSIAFVMVEVLNIPYLSICLMALGPCVLYLAGVWFYNELFVRRSGFVRDVMPDEGKSVLRSLYVFLPLLLIMVMLYLGYNVSLAVSLALVAFIVLAYLDRDVRPPVRRIFAGLADGFAHLVPIGAAVVSANMILTMMVLTGLPSKMSQVLTLISGQNLLLATLFAAVFSLVLGMGIPPIATYVLTSALVAPSLVTLSVQNGIPQEAALLSTHMFLFYYAILADVTPPVALSAFAAASVWNTDPIRTGTVTARVALPKYFLGMFFLLAYPATAILIVPVVAHQGLAGALPLIVYRFAASILGVLFISGATVGFTRRVLQRWESWLLGLAGVALLSPYWWLNVPALLIGAYFFLMGRREQPRGPELAAPESAL</sequence>
<dbReference type="KEGG" id="dez:DKM44_05060"/>
<feature type="transmembrane region" description="Helical" evidence="1">
    <location>
        <begin position="85"/>
        <end position="101"/>
    </location>
</feature>
<keyword evidence="1" id="KW-0812">Transmembrane</keyword>
<dbReference type="AlphaFoldDB" id="A0A2Z3JH40"/>
<feature type="transmembrane region" description="Helical" evidence="1">
    <location>
        <begin position="132"/>
        <end position="150"/>
    </location>
</feature>
<dbReference type="NCBIfam" id="TIGR02123">
    <property type="entry name" value="TRAP_fused"/>
    <property type="match status" value="1"/>
</dbReference>
<dbReference type="InterPro" id="IPR011853">
    <property type="entry name" value="TRAP_DctM-Dct_fused"/>
</dbReference>
<protein>
    <submittedName>
        <fullName evidence="3">Transporter</fullName>
    </submittedName>
</protein>
<feature type="transmembrane region" description="Helical" evidence="1">
    <location>
        <begin position="54"/>
        <end position="73"/>
    </location>
</feature>
<gene>
    <name evidence="3" type="ORF">DKM44_05060</name>
</gene>
<keyword evidence="4" id="KW-1185">Reference proteome</keyword>
<feature type="transmembrane region" description="Helical" evidence="1">
    <location>
        <begin position="396"/>
        <end position="415"/>
    </location>
</feature>
<accession>A0A2Z3JH40</accession>
<proteinExistence type="predicted"/>
<dbReference type="EMBL" id="CP029494">
    <property type="protein sequence ID" value="AWN22680.1"/>
    <property type="molecule type" value="Genomic_DNA"/>
</dbReference>
<dbReference type="Proteomes" id="UP000245368">
    <property type="component" value="Chromosome"/>
</dbReference>
<feature type="transmembrane region" description="Helical" evidence="1">
    <location>
        <begin position="630"/>
        <end position="651"/>
    </location>
</feature>
<reference evidence="3 4" key="1">
    <citation type="submission" date="2018-05" db="EMBL/GenBank/DDBJ databases">
        <title>Complete Genome Sequence of Deinococcus sp. strain 17bor-2.</title>
        <authorList>
            <person name="Srinivasan S."/>
        </authorList>
    </citation>
    <scope>NUCLEOTIDE SEQUENCE [LARGE SCALE GENOMIC DNA]</scope>
    <source>
        <strain evidence="3 4">17bor-2</strain>
    </source>
</reference>
<feature type="transmembrane region" description="Helical" evidence="1">
    <location>
        <begin position="518"/>
        <end position="541"/>
    </location>
</feature>
<dbReference type="InterPro" id="IPR010656">
    <property type="entry name" value="DctM"/>
</dbReference>
<feature type="transmembrane region" description="Helical" evidence="1">
    <location>
        <begin position="170"/>
        <end position="196"/>
    </location>
</feature>
<evidence type="ECO:0000256" key="1">
    <source>
        <dbReference type="SAM" id="Phobius"/>
    </source>
</evidence>
<dbReference type="Pfam" id="PF06808">
    <property type="entry name" value="DctM"/>
    <property type="match status" value="1"/>
</dbReference>
<name>A0A2Z3JH40_9DEIO</name>
<evidence type="ECO:0000313" key="4">
    <source>
        <dbReference type="Proteomes" id="UP000245368"/>
    </source>
</evidence>
<evidence type="ECO:0000259" key="2">
    <source>
        <dbReference type="Pfam" id="PF06808"/>
    </source>
</evidence>
<organism evidence="3 4">
    <name type="scientific">Deinococcus irradiatisoli</name>
    <dbReference type="NCBI Taxonomy" id="2202254"/>
    <lineage>
        <taxon>Bacteria</taxon>
        <taxon>Thermotogati</taxon>
        <taxon>Deinococcota</taxon>
        <taxon>Deinococci</taxon>
        <taxon>Deinococcales</taxon>
        <taxon>Deinococcaceae</taxon>
        <taxon>Deinococcus</taxon>
    </lineage>
</organism>
<feature type="domain" description="TRAP C4-dicarboxylate transport system permease DctM subunit" evidence="2">
    <location>
        <begin position="176"/>
        <end position="602"/>
    </location>
</feature>
<dbReference type="OrthoDB" id="9759894at2"/>
<keyword evidence="1" id="KW-1133">Transmembrane helix</keyword>
<feature type="transmembrane region" description="Helical" evidence="1">
    <location>
        <begin position="280"/>
        <end position="298"/>
    </location>
</feature>
<feature type="transmembrane region" description="Helical" evidence="1">
    <location>
        <begin position="245"/>
        <end position="268"/>
    </location>
</feature>
<feature type="transmembrane region" description="Helical" evidence="1">
    <location>
        <begin position="488"/>
        <end position="512"/>
    </location>
</feature>
<feature type="transmembrane region" description="Helical" evidence="1">
    <location>
        <begin position="663"/>
        <end position="691"/>
    </location>
</feature>
<feature type="transmembrane region" description="Helical" evidence="1">
    <location>
        <begin position="318"/>
        <end position="347"/>
    </location>
</feature>
<dbReference type="PANTHER" id="PTHR43849:SF2">
    <property type="entry name" value="BLL3936 PROTEIN"/>
    <property type="match status" value="1"/>
</dbReference>